<dbReference type="SUPFAM" id="SSF52540">
    <property type="entry name" value="P-loop containing nucleoside triphosphate hydrolases"/>
    <property type="match status" value="1"/>
</dbReference>
<organism evidence="3 4">
    <name type="scientific">Pseudoalteromonas gelatinilytica</name>
    <dbReference type="NCBI Taxonomy" id="1703256"/>
    <lineage>
        <taxon>Bacteria</taxon>
        <taxon>Pseudomonadati</taxon>
        <taxon>Pseudomonadota</taxon>
        <taxon>Gammaproteobacteria</taxon>
        <taxon>Alteromonadales</taxon>
        <taxon>Pseudoalteromonadaceae</taxon>
        <taxon>Pseudoalteromonas</taxon>
    </lineage>
</organism>
<feature type="repeat" description="TPR" evidence="2">
    <location>
        <begin position="202"/>
        <end position="235"/>
    </location>
</feature>
<reference evidence="3 4" key="1">
    <citation type="submission" date="2018-09" db="EMBL/GenBank/DDBJ databases">
        <title>Identification of marine bacteria producing industrial enzymes.</title>
        <authorList>
            <person name="Cheng T.H."/>
            <person name="Saidin J."/>
            <person name="Muhd D.D."/>
            <person name="Isa M.N.M."/>
            <person name="Bakar M.F.A."/>
            <person name="Ismail N."/>
        </authorList>
    </citation>
    <scope>NUCLEOTIDE SEQUENCE [LARGE SCALE GENOMIC DNA]</scope>
    <source>
        <strain evidence="3 4">MNAD 1.6</strain>
    </source>
</reference>
<keyword evidence="1 3" id="KW-0808">Transferase</keyword>
<evidence type="ECO:0000313" key="3">
    <source>
        <dbReference type="EMBL" id="RJF34314.1"/>
    </source>
</evidence>
<dbReference type="AlphaFoldDB" id="A0A3A3EJB3"/>
<dbReference type="Pfam" id="PF13469">
    <property type="entry name" value="Sulfotransfer_3"/>
    <property type="match status" value="1"/>
</dbReference>
<protein>
    <submittedName>
        <fullName evidence="3">Sulfotransferase family protein</fullName>
    </submittedName>
</protein>
<comment type="caution">
    <text evidence="3">The sequence shown here is derived from an EMBL/GenBank/DDBJ whole genome shotgun (WGS) entry which is preliminary data.</text>
</comment>
<evidence type="ECO:0000256" key="1">
    <source>
        <dbReference type="ARBA" id="ARBA00022679"/>
    </source>
</evidence>
<dbReference type="SUPFAM" id="SSF48452">
    <property type="entry name" value="TPR-like"/>
    <property type="match status" value="1"/>
</dbReference>
<dbReference type="SMART" id="SM00028">
    <property type="entry name" value="TPR"/>
    <property type="match status" value="3"/>
</dbReference>
<dbReference type="GO" id="GO:0008476">
    <property type="term" value="F:protein-tyrosine sulfotransferase activity"/>
    <property type="evidence" value="ECO:0007669"/>
    <property type="project" value="InterPro"/>
</dbReference>
<dbReference type="PROSITE" id="PS50005">
    <property type="entry name" value="TPR"/>
    <property type="match status" value="1"/>
</dbReference>
<dbReference type="RefSeq" id="WP_119853313.1">
    <property type="nucleotide sequence ID" value="NZ_QYSE01000003.1"/>
</dbReference>
<dbReference type="Gene3D" id="1.25.40.10">
    <property type="entry name" value="Tetratricopeptide repeat domain"/>
    <property type="match status" value="2"/>
</dbReference>
<dbReference type="InterPro" id="IPR011990">
    <property type="entry name" value="TPR-like_helical_dom_sf"/>
</dbReference>
<dbReference type="EMBL" id="QYSE01000003">
    <property type="protein sequence ID" value="RJF34314.1"/>
    <property type="molecule type" value="Genomic_DNA"/>
</dbReference>
<accession>A0A3A3EJB3</accession>
<proteinExistence type="predicted"/>
<dbReference type="PANTHER" id="PTHR12788:SF10">
    <property type="entry name" value="PROTEIN-TYROSINE SULFOTRANSFERASE"/>
    <property type="match status" value="1"/>
</dbReference>
<sequence>MSPIDAINTAKTLVATEPDKAKEMLLEILNQHPEYHDGWALLADTHKRLQEHEQQQSALKQYEMIYWFNKQLETAKKQLNNQSPQQAQQIIQQLLQLVPNEYRALETLADIALKVGDSKAHLAISKHNLENNSQKQAVIENYCQALLTTKQFNELISFYRSSIPSPTLYIESLLAIAHVKLMQFNEASAIYNKLLDANYYPAQCHLRLGNIAKIKGNTELAINHYKQSLQLDNKLGEAYWNLANLKTYVFDNEDISNLEQLTQAAKPHLNSAQFYFALAKAYEQQGNFSLSFAMLDKANRIQKSLTPYKPSDFYSRCKKHLTEKPVANNNSDDSVQLIFIVSLPRSGSTLVEQILASHPDVDASYELTEINAIARELESKKRSAMPYGLDELSDKDKAHYAARYMNFIAPLRGENKLFIDKQPTNFHHIALIKTLFPNAKILEVTRDKAATAWSLYKHSFSEGHAYSYDFTSLAQYINDYTDLMSHWDTFYAGEIYTVDYQNLVNDFSNTVTELLRHCNLEMHENCINFYNHQRPIMTPSSEQVRQPIYKDALTQWSNYKVHLEPLLKLLK</sequence>
<dbReference type="Proteomes" id="UP000265938">
    <property type="component" value="Unassembled WGS sequence"/>
</dbReference>
<dbReference type="Pfam" id="PF13181">
    <property type="entry name" value="TPR_8"/>
    <property type="match status" value="2"/>
</dbReference>
<keyword evidence="2" id="KW-0802">TPR repeat</keyword>
<evidence type="ECO:0000256" key="2">
    <source>
        <dbReference type="PROSITE-ProRule" id="PRU00339"/>
    </source>
</evidence>
<evidence type="ECO:0000313" key="4">
    <source>
        <dbReference type="Proteomes" id="UP000265938"/>
    </source>
</evidence>
<dbReference type="InterPro" id="IPR027417">
    <property type="entry name" value="P-loop_NTPase"/>
</dbReference>
<gene>
    <name evidence="3" type="ORF">D4741_13010</name>
</gene>
<dbReference type="InterPro" id="IPR026634">
    <property type="entry name" value="TPST-like"/>
</dbReference>
<name>A0A3A3EJB3_9GAMM</name>
<dbReference type="PANTHER" id="PTHR12788">
    <property type="entry name" value="PROTEIN-TYROSINE SULFOTRANSFERASE 2"/>
    <property type="match status" value="1"/>
</dbReference>
<dbReference type="Gene3D" id="3.40.50.300">
    <property type="entry name" value="P-loop containing nucleotide triphosphate hydrolases"/>
    <property type="match status" value="1"/>
</dbReference>
<dbReference type="InterPro" id="IPR019734">
    <property type="entry name" value="TPR_rpt"/>
</dbReference>